<gene>
    <name evidence="12" type="ORF">SAMN06295933_1364</name>
</gene>
<evidence type="ECO:0000256" key="5">
    <source>
        <dbReference type="ARBA" id="ARBA00022989"/>
    </source>
</evidence>
<name>A0A1X7CWQ2_9BACT</name>
<evidence type="ECO:0000256" key="2">
    <source>
        <dbReference type="ARBA" id="ARBA00022475"/>
    </source>
</evidence>
<protein>
    <submittedName>
        <fullName evidence="12">Methyl-accepting chemotaxis protein</fullName>
    </submittedName>
</protein>
<evidence type="ECO:0000313" key="12">
    <source>
        <dbReference type="EMBL" id="SMF04539.1"/>
    </source>
</evidence>
<dbReference type="Pfam" id="PF00015">
    <property type="entry name" value="MCPsignal"/>
    <property type="match status" value="1"/>
</dbReference>
<feature type="domain" description="HAMP" evidence="11">
    <location>
        <begin position="309"/>
        <end position="361"/>
    </location>
</feature>
<dbReference type="Pfam" id="PF00672">
    <property type="entry name" value="HAMP"/>
    <property type="match status" value="1"/>
</dbReference>
<evidence type="ECO:0000259" key="11">
    <source>
        <dbReference type="PROSITE" id="PS50885"/>
    </source>
</evidence>
<dbReference type="SMART" id="SM00283">
    <property type="entry name" value="MA"/>
    <property type="match status" value="1"/>
</dbReference>
<dbReference type="InterPro" id="IPR004090">
    <property type="entry name" value="Chemotax_Me-accpt_rcpt"/>
</dbReference>
<dbReference type="PRINTS" id="PR00260">
    <property type="entry name" value="CHEMTRNSDUCR"/>
</dbReference>
<feature type="transmembrane region" description="Helical" evidence="9">
    <location>
        <begin position="287"/>
        <end position="307"/>
    </location>
</feature>
<dbReference type="InterPro" id="IPR003660">
    <property type="entry name" value="HAMP_dom"/>
</dbReference>
<keyword evidence="5 9" id="KW-1133">Transmembrane helix</keyword>
<evidence type="ECO:0000256" key="3">
    <source>
        <dbReference type="ARBA" id="ARBA00022500"/>
    </source>
</evidence>
<keyword evidence="2" id="KW-1003">Cell membrane</keyword>
<feature type="domain" description="Methyl-accepting transducer" evidence="10">
    <location>
        <begin position="366"/>
        <end position="581"/>
    </location>
</feature>
<proteinExistence type="inferred from homology"/>
<feature type="transmembrane region" description="Helical" evidence="9">
    <location>
        <begin position="12"/>
        <end position="32"/>
    </location>
</feature>
<organism evidence="12 13">
    <name type="scientific">Desulfovibrio gilichinskyi</name>
    <dbReference type="NCBI Taxonomy" id="1519643"/>
    <lineage>
        <taxon>Bacteria</taxon>
        <taxon>Pseudomonadati</taxon>
        <taxon>Thermodesulfobacteriota</taxon>
        <taxon>Desulfovibrionia</taxon>
        <taxon>Desulfovibrionales</taxon>
        <taxon>Desulfovibrionaceae</taxon>
        <taxon>Desulfovibrio</taxon>
    </lineage>
</organism>
<dbReference type="Gene3D" id="3.30.450.20">
    <property type="entry name" value="PAS domain"/>
    <property type="match status" value="1"/>
</dbReference>
<evidence type="ECO:0000256" key="4">
    <source>
        <dbReference type="ARBA" id="ARBA00022692"/>
    </source>
</evidence>
<dbReference type="Gene3D" id="1.10.287.950">
    <property type="entry name" value="Methyl-accepting chemotaxis protein"/>
    <property type="match status" value="1"/>
</dbReference>
<dbReference type="STRING" id="1519643.SAMN06295933_1364"/>
<dbReference type="SMART" id="SM00304">
    <property type="entry name" value="HAMP"/>
    <property type="match status" value="1"/>
</dbReference>
<dbReference type="SUPFAM" id="SSF58104">
    <property type="entry name" value="Methyl-accepting chemotaxis protein (MCP) signaling domain"/>
    <property type="match status" value="1"/>
</dbReference>
<evidence type="ECO:0000259" key="10">
    <source>
        <dbReference type="PROSITE" id="PS50111"/>
    </source>
</evidence>
<dbReference type="Pfam" id="PF02743">
    <property type="entry name" value="dCache_1"/>
    <property type="match status" value="1"/>
</dbReference>
<dbReference type="OrthoDB" id="5415757at2"/>
<dbReference type="InterPro" id="IPR051310">
    <property type="entry name" value="MCP_chemotaxis"/>
</dbReference>
<evidence type="ECO:0000256" key="9">
    <source>
        <dbReference type="SAM" id="Phobius"/>
    </source>
</evidence>
<evidence type="ECO:0000256" key="7">
    <source>
        <dbReference type="ARBA" id="ARBA00029447"/>
    </source>
</evidence>
<keyword evidence="6 9" id="KW-0472">Membrane</keyword>
<keyword evidence="13" id="KW-1185">Reference proteome</keyword>
<reference evidence="13" key="1">
    <citation type="submission" date="2017-04" db="EMBL/GenBank/DDBJ databases">
        <authorList>
            <person name="Varghese N."/>
            <person name="Submissions S."/>
        </authorList>
    </citation>
    <scope>NUCLEOTIDE SEQUENCE [LARGE SCALE GENOMIC DNA]</scope>
    <source>
        <strain evidence="13">K3S</strain>
    </source>
</reference>
<keyword evidence="3" id="KW-0145">Chemotaxis</keyword>
<dbReference type="CDD" id="cd12914">
    <property type="entry name" value="PDC1_DGC_like"/>
    <property type="match status" value="1"/>
</dbReference>
<dbReference type="InterPro" id="IPR004089">
    <property type="entry name" value="MCPsignal_dom"/>
</dbReference>
<keyword evidence="8" id="KW-0807">Transducer</keyword>
<evidence type="ECO:0000313" key="13">
    <source>
        <dbReference type="Proteomes" id="UP000192906"/>
    </source>
</evidence>
<dbReference type="CDD" id="cd12912">
    <property type="entry name" value="PDC2_MCP_like"/>
    <property type="match status" value="1"/>
</dbReference>
<evidence type="ECO:0000256" key="1">
    <source>
        <dbReference type="ARBA" id="ARBA00004651"/>
    </source>
</evidence>
<dbReference type="RefSeq" id="WP_085100231.1">
    <property type="nucleotide sequence ID" value="NZ_FWZU01000002.1"/>
</dbReference>
<comment type="similarity">
    <text evidence="7">Belongs to the methyl-accepting chemotaxis (MCP) protein family.</text>
</comment>
<dbReference type="GO" id="GO:0007165">
    <property type="term" value="P:signal transduction"/>
    <property type="evidence" value="ECO:0007669"/>
    <property type="project" value="UniProtKB-KW"/>
</dbReference>
<dbReference type="CDD" id="cd06225">
    <property type="entry name" value="HAMP"/>
    <property type="match status" value="1"/>
</dbReference>
<dbReference type="PANTHER" id="PTHR43531:SF11">
    <property type="entry name" value="METHYL-ACCEPTING CHEMOTAXIS PROTEIN 3"/>
    <property type="match status" value="1"/>
</dbReference>
<sequence length="626" mass="67008">MLNWISKSLLRVILVPIIFLIAIGISVLIFYVQSSSYKMVLKNEVRSATSQAELVTSALGLFINDSVSAVKSLASREEVIALLNGDSSSAKFFFKEKVRTNPEIWGIVAFDKNGKIVASADKDGEDLTGFDIRSRDYVKSILNGQKTYITKSIIKSKSNGDLLFGVSSGVYTAEGSLSGGVAVFGDWTKFTSTFVTPVVIGTEGYAAVLNESGIMLAHPSKDLILTDLSSASFISEALSKKNGESFYDWKGRSKLMTFRTDPSTGWVVCLTAYESDLASAALQQRNVLLFMGIGIILLVSILVIYSLRKLVVGPVKDAVEASGSMAKGDLTQSVSSSAQNEIGLLMRSLGSMVSSLRRVVADVQTATYQVSGGSEEIAAASQDLSSGSSEQAASVEEVSAAITQMNGNLERSTVLAEKTRKVAVKTAKDAVEGGKAVTQTVAAMRDIAERTSIIEEIARQTNLLALNAAIEAARAGEHGKGFAVVASEVRKLAERSGVAAGEIRELTGSSLEVAEKARLMLDGIIVDIRSNEEMVAEVVAASREQHEGGEQISVSVRQLDEVIQRNASFAEQLSSTAQELSAQAVKLQETMQFFDVDGTKRVYSGEVESDDRYNHIALPGSDEDGF</sequence>
<dbReference type="PROSITE" id="PS50885">
    <property type="entry name" value="HAMP"/>
    <property type="match status" value="1"/>
</dbReference>
<dbReference type="AlphaFoldDB" id="A0A1X7CWQ2"/>
<keyword evidence="4 9" id="KW-0812">Transmembrane</keyword>
<evidence type="ECO:0000256" key="6">
    <source>
        <dbReference type="ARBA" id="ARBA00023136"/>
    </source>
</evidence>
<dbReference type="PANTHER" id="PTHR43531">
    <property type="entry name" value="PROTEIN ICFG"/>
    <property type="match status" value="1"/>
</dbReference>
<dbReference type="GO" id="GO:0004888">
    <property type="term" value="F:transmembrane signaling receptor activity"/>
    <property type="evidence" value="ECO:0007669"/>
    <property type="project" value="InterPro"/>
</dbReference>
<dbReference type="GO" id="GO:0006935">
    <property type="term" value="P:chemotaxis"/>
    <property type="evidence" value="ECO:0007669"/>
    <property type="project" value="UniProtKB-KW"/>
</dbReference>
<dbReference type="GO" id="GO:0005886">
    <property type="term" value="C:plasma membrane"/>
    <property type="evidence" value="ECO:0007669"/>
    <property type="project" value="UniProtKB-SubCell"/>
</dbReference>
<dbReference type="PROSITE" id="PS50111">
    <property type="entry name" value="CHEMOTAXIS_TRANSDUC_2"/>
    <property type="match status" value="1"/>
</dbReference>
<accession>A0A1X7CWQ2</accession>
<dbReference type="InterPro" id="IPR033479">
    <property type="entry name" value="dCache_1"/>
</dbReference>
<dbReference type="Proteomes" id="UP000192906">
    <property type="component" value="Unassembled WGS sequence"/>
</dbReference>
<evidence type="ECO:0000256" key="8">
    <source>
        <dbReference type="PROSITE-ProRule" id="PRU00284"/>
    </source>
</evidence>
<comment type="subcellular location">
    <subcellularLocation>
        <location evidence="1">Cell membrane</location>
        <topology evidence="1">Multi-pass membrane protein</topology>
    </subcellularLocation>
</comment>
<dbReference type="EMBL" id="FWZU01000002">
    <property type="protein sequence ID" value="SMF04539.1"/>
    <property type="molecule type" value="Genomic_DNA"/>
</dbReference>